<keyword evidence="9" id="KW-0663">Pyridoxal phosphate</keyword>
<dbReference type="InterPro" id="IPR003739">
    <property type="entry name" value="Lys_aminomutase/Glu_NH3_mut"/>
</dbReference>
<evidence type="ECO:0000256" key="9">
    <source>
        <dbReference type="ARBA" id="ARBA00022898"/>
    </source>
</evidence>
<dbReference type="InterPro" id="IPR022462">
    <property type="entry name" value="EpmB"/>
</dbReference>
<evidence type="ECO:0000256" key="7">
    <source>
        <dbReference type="ARBA" id="ARBA00022691"/>
    </source>
</evidence>
<evidence type="ECO:0000256" key="3">
    <source>
        <dbReference type="ARBA" id="ARBA00001966"/>
    </source>
</evidence>
<dbReference type="SFLD" id="SFLDG01070">
    <property type="entry name" value="PLP-dependent"/>
    <property type="match status" value="1"/>
</dbReference>
<dbReference type="Gene3D" id="3.20.20.70">
    <property type="entry name" value="Aldolase class I"/>
    <property type="match status" value="1"/>
</dbReference>
<evidence type="ECO:0000256" key="13">
    <source>
        <dbReference type="ARBA" id="ARBA00030756"/>
    </source>
</evidence>
<keyword evidence="10" id="KW-0408">Iron</keyword>
<dbReference type="CDD" id="cd01335">
    <property type="entry name" value="Radical_SAM"/>
    <property type="match status" value="1"/>
</dbReference>
<evidence type="ECO:0000256" key="5">
    <source>
        <dbReference type="ARBA" id="ARBA00022363"/>
    </source>
</evidence>
<keyword evidence="16" id="KW-1185">Reference proteome</keyword>
<evidence type="ECO:0000256" key="6">
    <source>
        <dbReference type="ARBA" id="ARBA00022485"/>
    </source>
</evidence>
<dbReference type="NCBIfam" id="TIGR00238">
    <property type="entry name" value="KamA family radical SAM protein"/>
    <property type="match status" value="1"/>
</dbReference>
<dbReference type="RefSeq" id="WP_242287404.1">
    <property type="nucleotide sequence ID" value="NZ_JAKKSL010000003.1"/>
</dbReference>
<feature type="domain" description="Radical SAM core" evidence="14">
    <location>
        <begin position="110"/>
        <end position="325"/>
    </location>
</feature>
<accession>A0ABS9X4C9</accession>
<name>A0ABS9X4C9_9GAMM</name>
<comment type="similarity">
    <text evidence="4">Belongs to the radical SAM superfamily. KamA family.</text>
</comment>
<keyword evidence="6" id="KW-0004">4Fe-4S</keyword>
<sequence length="342" mass="39267">MSQIITQIDPQLHLCDENSWQKDLREVIIDPKKLLDLLDIDCDGYLQHFKARKLFPVRVPLPFIKRMKKGDINDPLLKQVMPLSNEFIVSDGYVTDPLNEHDTVAAGLLHKYKHRVLMIVKAGCAINCRYCFRRHFPYQDNSPNKQRWQQALTYIENNQDISEVIFSGGDPLMASDEHLTWLVEQLEKITHVKRLRIHSRLPVVIPRRVTSRLVNLLKNTRLKSTVVLHINHPNEIDHDFINALEPLKAARIPLFNQSVMLKGINDNSTVLCELSEQLFDAGIQPYYLHLFDPVQGAAHFDVPEKKAITIVNEMLAALPGFLMPKLVREVAGQTNKTPINLT</sequence>
<dbReference type="PROSITE" id="PS51918">
    <property type="entry name" value="RADICAL_SAM"/>
    <property type="match status" value="1"/>
</dbReference>
<dbReference type="EMBL" id="JAKKSL010000003">
    <property type="protein sequence ID" value="MCI2284925.1"/>
    <property type="molecule type" value="Genomic_DNA"/>
</dbReference>
<dbReference type="Proteomes" id="UP001139646">
    <property type="component" value="Unassembled WGS sequence"/>
</dbReference>
<dbReference type="SUPFAM" id="SSF102114">
    <property type="entry name" value="Radical SAM enzymes"/>
    <property type="match status" value="1"/>
</dbReference>
<dbReference type="PANTHER" id="PTHR30538:SF1">
    <property type="entry name" value="L-LYSINE 2,3-AMINOMUTASE"/>
    <property type="match status" value="1"/>
</dbReference>
<evidence type="ECO:0000256" key="10">
    <source>
        <dbReference type="ARBA" id="ARBA00023004"/>
    </source>
</evidence>
<dbReference type="InterPro" id="IPR007197">
    <property type="entry name" value="rSAM"/>
</dbReference>
<reference evidence="15" key="1">
    <citation type="submission" date="2022-01" db="EMBL/GenBank/DDBJ databases">
        <title>Colwellia maritima, isolated from seawater.</title>
        <authorList>
            <person name="Kristyanto S."/>
            <person name="Jung J."/>
            <person name="Jeon C.O."/>
        </authorList>
    </citation>
    <scope>NUCLEOTIDE SEQUENCE</scope>
    <source>
        <strain evidence="15">MSW7</strain>
    </source>
</reference>
<evidence type="ECO:0000313" key="15">
    <source>
        <dbReference type="EMBL" id="MCI2284925.1"/>
    </source>
</evidence>
<protein>
    <recommendedName>
        <fullName evidence="5">L-lysine 2,3-aminomutase</fullName>
    </recommendedName>
    <alternativeName>
        <fullName evidence="13">EF-P post-translational modification enzyme B</fullName>
    </alternativeName>
</protein>
<keyword evidence="12" id="KW-0413">Isomerase</keyword>
<dbReference type="PANTHER" id="PTHR30538">
    <property type="entry name" value="LYSINE 2,3-AMINOMUTASE-RELATED"/>
    <property type="match status" value="1"/>
</dbReference>
<evidence type="ECO:0000256" key="8">
    <source>
        <dbReference type="ARBA" id="ARBA00022723"/>
    </source>
</evidence>
<keyword evidence="11" id="KW-0411">Iron-sulfur</keyword>
<comment type="cofactor">
    <cofactor evidence="3">
        <name>[4Fe-4S] cluster</name>
        <dbReference type="ChEBI" id="CHEBI:49883"/>
    </cofactor>
</comment>
<comment type="cofactor">
    <cofactor evidence="2">
        <name>pyridoxal 5'-phosphate</name>
        <dbReference type="ChEBI" id="CHEBI:597326"/>
    </cofactor>
</comment>
<evidence type="ECO:0000259" key="14">
    <source>
        <dbReference type="PROSITE" id="PS51918"/>
    </source>
</evidence>
<evidence type="ECO:0000256" key="4">
    <source>
        <dbReference type="ARBA" id="ARBA00008703"/>
    </source>
</evidence>
<keyword evidence="8" id="KW-0479">Metal-binding</keyword>
<dbReference type="Pfam" id="PF04055">
    <property type="entry name" value="Radical_SAM"/>
    <property type="match status" value="1"/>
</dbReference>
<evidence type="ECO:0000256" key="1">
    <source>
        <dbReference type="ARBA" id="ARBA00001352"/>
    </source>
</evidence>
<dbReference type="SFLD" id="SFLDS00029">
    <property type="entry name" value="Radical_SAM"/>
    <property type="match status" value="1"/>
</dbReference>
<evidence type="ECO:0000256" key="12">
    <source>
        <dbReference type="ARBA" id="ARBA00023235"/>
    </source>
</evidence>
<evidence type="ECO:0000256" key="2">
    <source>
        <dbReference type="ARBA" id="ARBA00001933"/>
    </source>
</evidence>
<dbReference type="NCBIfam" id="TIGR03821">
    <property type="entry name" value="EFP_modif_epmB"/>
    <property type="match status" value="1"/>
</dbReference>
<evidence type="ECO:0000313" key="16">
    <source>
        <dbReference type="Proteomes" id="UP001139646"/>
    </source>
</evidence>
<gene>
    <name evidence="15" type="primary">epmB</name>
    <name evidence="15" type="ORF">L3081_17920</name>
</gene>
<evidence type="ECO:0000256" key="11">
    <source>
        <dbReference type="ARBA" id="ARBA00023014"/>
    </source>
</evidence>
<keyword evidence="7" id="KW-0949">S-adenosyl-L-methionine</keyword>
<comment type="catalytic activity">
    <reaction evidence="1">
        <text>L-lysine = D-beta-lysine</text>
        <dbReference type="Rhea" id="RHEA:44148"/>
        <dbReference type="ChEBI" id="CHEBI:32551"/>
        <dbReference type="ChEBI" id="CHEBI:84138"/>
    </reaction>
</comment>
<organism evidence="15 16">
    <name type="scientific">Colwellia maritima</name>
    <dbReference type="NCBI Taxonomy" id="2912588"/>
    <lineage>
        <taxon>Bacteria</taxon>
        <taxon>Pseudomonadati</taxon>
        <taxon>Pseudomonadota</taxon>
        <taxon>Gammaproteobacteria</taxon>
        <taxon>Alteromonadales</taxon>
        <taxon>Colwelliaceae</taxon>
        <taxon>Colwellia</taxon>
    </lineage>
</organism>
<proteinExistence type="inferred from homology"/>
<dbReference type="PIRSF" id="PIRSF004911">
    <property type="entry name" value="DUF160"/>
    <property type="match status" value="1"/>
</dbReference>
<dbReference type="InterPro" id="IPR058240">
    <property type="entry name" value="rSAM_sf"/>
</dbReference>
<comment type="caution">
    <text evidence="15">The sequence shown here is derived from an EMBL/GenBank/DDBJ whole genome shotgun (WGS) entry which is preliminary data.</text>
</comment>
<dbReference type="SFLD" id="SFLDF00314">
    <property type="entry name" value="L-lysine_2_3-aminomutase_(yjeK"/>
    <property type="match status" value="1"/>
</dbReference>
<dbReference type="InterPro" id="IPR013785">
    <property type="entry name" value="Aldolase_TIM"/>
</dbReference>